<dbReference type="Proteomes" id="UP000322699">
    <property type="component" value="Unassembled WGS sequence"/>
</dbReference>
<dbReference type="AlphaFoldDB" id="A0A5B1CGH4"/>
<accession>A0A5B1CGH4</accession>
<evidence type="ECO:0000313" key="1">
    <source>
        <dbReference type="EMBL" id="KAA1258294.1"/>
    </source>
</evidence>
<gene>
    <name evidence="1" type="ORF">LF1_08100</name>
</gene>
<proteinExistence type="predicted"/>
<dbReference type="OrthoDB" id="282980at2"/>
<organism evidence="1 2">
    <name type="scientific">Rubripirellula obstinata</name>
    <dbReference type="NCBI Taxonomy" id="406547"/>
    <lineage>
        <taxon>Bacteria</taxon>
        <taxon>Pseudomonadati</taxon>
        <taxon>Planctomycetota</taxon>
        <taxon>Planctomycetia</taxon>
        <taxon>Pirellulales</taxon>
        <taxon>Pirellulaceae</taxon>
        <taxon>Rubripirellula</taxon>
    </lineage>
</organism>
<keyword evidence="2" id="KW-1185">Reference proteome</keyword>
<name>A0A5B1CGH4_9BACT</name>
<evidence type="ECO:0000313" key="2">
    <source>
        <dbReference type="Proteomes" id="UP000322699"/>
    </source>
</evidence>
<comment type="caution">
    <text evidence="1">The sequence shown here is derived from an EMBL/GenBank/DDBJ whole genome shotgun (WGS) entry which is preliminary data.</text>
</comment>
<dbReference type="RefSeq" id="WP_068259255.1">
    <property type="nucleotide sequence ID" value="NZ_LWSK01000009.1"/>
</dbReference>
<sequence length="67" mass="7398">MTKNQTIEDAYAAAHARAIQAAEAVRQMLEDQPTPTGDNAIGWDDVGTLRHYAARLEELIQTEDADE</sequence>
<dbReference type="EMBL" id="VRLW01000001">
    <property type="protein sequence ID" value="KAA1258294.1"/>
    <property type="molecule type" value="Genomic_DNA"/>
</dbReference>
<protein>
    <submittedName>
        <fullName evidence="1">Uncharacterized protein</fullName>
    </submittedName>
</protein>
<reference evidence="1 2" key="1">
    <citation type="submission" date="2019-08" db="EMBL/GenBank/DDBJ databases">
        <title>Deep-cultivation of Planctomycetes and their phenomic and genomic characterization uncovers novel biology.</title>
        <authorList>
            <person name="Wiegand S."/>
            <person name="Jogler M."/>
            <person name="Boedeker C."/>
            <person name="Pinto D."/>
            <person name="Vollmers J."/>
            <person name="Rivas-Marin E."/>
            <person name="Kohn T."/>
            <person name="Peeters S.H."/>
            <person name="Heuer A."/>
            <person name="Rast P."/>
            <person name="Oberbeckmann S."/>
            <person name="Bunk B."/>
            <person name="Jeske O."/>
            <person name="Meyerdierks A."/>
            <person name="Storesund J.E."/>
            <person name="Kallscheuer N."/>
            <person name="Luecker S."/>
            <person name="Lage O.M."/>
            <person name="Pohl T."/>
            <person name="Merkel B.J."/>
            <person name="Hornburger P."/>
            <person name="Mueller R.-W."/>
            <person name="Bruemmer F."/>
            <person name="Labrenz M."/>
            <person name="Spormann A.M."/>
            <person name="Op Den Camp H."/>
            <person name="Overmann J."/>
            <person name="Amann R."/>
            <person name="Jetten M.S.M."/>
            <person name="Mascher T."/>
            <person name="Medema M.H."/>
            <person name="Devos D.P."/>
            <person name="Kaster A.-K."/>
            <person name="Ovreas L."/>
            <person name="Rohde M."/>
            <person name="Galperin M.Y."/>
            <person name="Jogler C."/>
        </authorList>
    </citation>
    <scope>NUCLEOTIDE SEQUENCE [LARGE SCALE GENOMIC DNA]</scope>
    <source>
        <strain evidence="1 2">LF1</strain>
    </source>
</reference>